<organism evidence="1 2">
    <name type="scientific">Thermomonospora cellulosilytica</name>
    <dbReference type="NCBI Taxonomy" id="1411118"/>
    <lineage>
        <taxon>Bacteria</taxon>
        <taxon>Bacillati</taxon>
        <taxon>Actinomycetota</taxon>
        <taxon>Actinomycetes</taxon>
        <taxon>Streptosporangiales</taxon>
        <taxon>Thermomonosporaceae</taxon>
        <taxon>Thermomonospora</taxon>
    </lineage>
</organism>
<sequence>MGGHEAFWIDHDYDRERSDLGISRYGEHVRRNISLFADSWGDIAPVTFASTAWRLATTPSLTPGYVRWHRRILYTDCSRNTWDGSLTAHVMLASPPPAELTASREWWHDRGWRGWPRTFGQFLHPSDEDVSKSPHLRPTLLIDAPVPLDHLPAAPEGPHADVEQAAHDAVIVMVRELNDLLTPILRRLDP</sequence>
<name>A0A7W3MY61_9ACTN</name>
<comment type="caution">
    <text evidence="1">The sequence shown here is derived from an EMBL/GenBank/DDBJ whole genome shotgun (WGS) entry which is preliminary data.</text>
</comment>
<gene>
    <name evidence="1" type="ORF">HNR21_002923</name>
</gene>
<dbReference type="EMBL" id="JACJII010000001">
    <property type="protein sequence ID" value="MBA9004041.1"/>
    <property type="molecule type" value="Genomic_DNA"/>
</dbReference>
<dbReference type="AlphaFoldDB" id="A0A7W3MY61"/>
<evidence type="ECO:0000313" key="1">
    <source>
        <dbReference type="EMBL" id="MBA9004041.1"/>
    </source>
</evidence>
<accession>A0A7W3MY61</accession>
<protein>
    <submittedName>
        <fullName evidence="1">Uncharacterized protein</fullName>
    </submittedName>
</protein>
<evidence type="ECO:0000313" key="2">
    <source>
        <dbReference type="Proteomes" id="UP000539313"/>
    </source>
</evidence>
<proteinExistence type="predicted"/>
<dbReference type="Proteomes" id="UP000539313">
    <property type="component" value="Unassembled WGS sequence"/>
</dbReference>
<reference evidence="1 2" key="1">
    <citation type="submission" date="2020-08" db="EMBL/GenBank/DDBJ databases">
        <title>Sequencing the genomes of 1000 actinobacteria strains.</title>
        <authorList>
            <person name="Klenk H.-P."/>
        </authorList>
    </citation>
    <scope>NUCLEOTIDE SEQUENCE [LARGE SCALE GENOMIC DNA]</scope>
    <source>
        <strain evidence="1 2">DSM 45823</strain>
    </source>
</reference>
<keyword evidence="2" id="KW-1185">Reference proteome</keyword>
<dbReference type="RefSeq" id="WP_157995780.1">
    <property type="nucleotide sequence ID" value="NZ_JACJII010000001.1"/>
</dbReference>